<reference evidence="1 2" key="2">
    <citation type="submission" date="2019-09" db="EMBL/GenBank/DDBJ databases">
        <authorList>
            <person name="Jin C."/>
        </authorList>
    </citation>
    <scope>NUCLEOTIDE SEQUENCE [LARGE SCALE GENOMIC DNA]</scope>
    <source>
        <strain evidence="1 2">AN110305</strain>
    </source>
</reference>
<proteinExistence type="predicted"/>
<accession>A0A5B2WRH6</accession>
<evidence type="ECO:0000313" key="2">
    <source>
        <dbReference type="Proteomes" id="UP000323454"/>
    </source>
</evidence>
<dbReference type="Pfam" id="PF14085">
    <property type="entry name" value="DUF4265"/>
    <property type="match status" value="1"/>
</dbReference>
<dbReference type="Proteomes" id="UP000323454">
    <property type="component" value="Unassembled WGS sequence"/>
</dbReference>
<organism evidence="1 2">
    <name type="scientific">Solihabitans fulvus</name>
    <dbReference type="NCBI Taxonomy" id="1892852"/>
    <lineage>
        <taxon>Bacteria</taxon>
        <taxon>Bacillati</taxon>
        <taxon>Actinomycetota</taxon>
        <taxon>Actinomycetes</taxon>
        <taxon>Pseudonocardiales</taxon>
        <taxon>Pseudonocardiaceae</taxon>
        <taxon>Solihabitans</taxon>
    </lineage>
</organism>
<reference evidence="1 2" key="1">
    <citation type="submission" date="2019-09" db="EMBL/GenBank/DDBJ databases">
        <title>Goodfellowia gen. nov., a new genus of the Pseudonocardineae related to Actinoalloteichus, containing Goodfellowia coeruleoviolacea gen. nov., comb. nov. gen. nov., comb. nov.</title>
        <authorList>
            <person name="Labeda D."/>
        </authorList>
    </citation>
    <scope>NUCLEOTIDE SEQUENCE [LARGE SCALE GENOMIC DNA]</scope>
    <source>
        <strain evidence="1 2">AN110305</strain>
    </source>
</reference>
<dbReference type="OrthoDB" id="6563561at2"/>
<dbReference type="InterPro" id="IPR025361">
    <property type="entry name" value="DUF4265"/>
</dbReference>
<keyword evidence="2" id="KW-1185">Reference proteome</keyword>
<gene>
    <name evidence="1" type="ORF">F0L68_33245</name>
</gene>
<dbReference type="AlphaFoldDB" id="A0A5B2WRH6"/>
<comment type="caution">
    <text evidence="1">The sequence shown here is derived from an EMBL/GenBank/DDBJ whole genome shotgun (WGS) entry which is preliminary data.</text>
</comment>
<sequence length="157" mass="17099">MVLPPGWVQVGFRTSGGPVTSMDMAAEALSVDRIRLLRAPWGAFNAAKGDIFRVRPDVNGDLWVEEKLEASGWCAIYVGATSDGPLQPLNERDNIVLDKFAPLGVTGAGMFWIAVLDVPPDADLAAVRRLLDEGTREGWWDYRELCVTDAWNAAASP</sequence>
<protein>
    <submittedName>
        <fullName evidence="1">DUF4265 domain-containing protein</fullName>
    </submittedName>
</protein>
<name>A0A5B2WRH6_9PSEU</name>
<evidence type="ECO:0000313" key="1">
    <source>
        <dbReference type="EMBL" id="KAA2253282.1"/>
    </source>
</evidence>
<dbReference type="EMBL" id="VUOB01000067">
    <property type="protein sequence ID" value="KAA2253282.1"/>
    <property type="molecule type" value="Genomic_DNA"/>
</dbReference>